<feature type="region of interest" description="Disordered" evidence="1">
    <location>
        <begin position="1"/>
        <end position="21"/>
    </location>
</feature>
<comment type="caution">
    <text evidence="2">The sequence shown here is derived from an EMBL/GenBank/DDBJ whole genome shotgun (WGS) entry which is preliminary data.</text>
</comment>
<accession>A0ABS5FC84</accession>
<name>A0ABS5FC84_9BRAD</name>
<dbReference type="Proteomes" id="UP001315278">
    <property type="component" value="Unassembled WGS sequence"/>
</dbReference>
<proteinExistence type="predicted"/>
<evidence type="ECO:0000256" key="1">
    <source>
        <dbReference type="SAM" id="MobiDB-lite"/>
    </source>
</evidence>
<keyword evidence="3" id="KW-1185">Reference proteome</keyword>
<sequence>MKGTERQTNGTDGLANSASAGNGVDAAHGAAAIDQVRDLLFGGAQRSIESNLAGLRAEMQASLKQLQSDFAGELAALQAKVVELEHDTEQKRLASLKDIGGVITQLGVVISGLGSGRTGE</sequence>
<feature type="compositionally biased region" description="Polar residues" evidence="1">
    <location>
        <begin position="1"/>
        <end position="20"/>
    </location>
</feature>
<organism evidence="2 3">
    <name type="scientific">Bradyrhizobium jicamae</name>
    <dbReference type="NCBI Taxonomy" id="280332"/>
    <lineage>
        <taxon>Bacteria</taxon>
        <taxon>Pseudomonadati</taxon>
        <taxon>Pseudomonadota</taxon>
        <taxon>Alphaproteobacteria</taxon>
        <taxon>Hyphomicrobiales</taxon>
        <taxon>Nitrobacteraceae</taxon>
        <taxon>Bradyrhizobium</taxon>
    </lineage>
</organism>
<evidence type="ECO:0000313" key="2">
    <source>
        <dbReference type="EMBL" id="MBR0794403.1"/>
    </source>
</evidence>
<evidence type="ECO:0008006" key="4">
    <source>
        <dbReference type="Google" id="ProtNLM"/>
    </source>
</evidence>
<dbReference type="EMBL" id="JAFCJH010000002">
    <property type="protein sequence ID" value="MBR0794403.1"/>
    <property type="molecule type" value="Genomic_DNA"/>
</dbReference>
<reference evidence="3" key="1">
    <citation type="journal article" date="2021" name="ISME J.">
        <title>Evolutionary origin and ecological implication of a unique nif island in free-living Bradyrhizobium lineages.</title>
        <authorList>
            <person name="Tao J."/>
        </authorList>
    </citation>
    <scope>NUCLEOTIDE SEQUENCE [LARGE SCALE GENOMIC DNA]</scope>
    <source>
        <strain evidence="3">SZCCT0434</strain>
    </source>
</reference>
<evidence type="ECO:0000313" key="3">
    <source>
        <dbReference type="Proteomes" id="UP001315278"/>
    </source>
</evidence>
<gene>
    <name evidence="2" type="ORF">JQ615_03270</name>
</gene>
<protein>
    <recommendedName>
        <fullName evidence="4">DUF4164 domain-containing protein</fullName>
    </recommendedName>
</protein>
<dbReference type="RefSeq" id="WP_212394228.1">
    <property type="nucleotide sequence ID" value="NZ_JAFCJH010000002.1"/>
</dbReference>